<dbReference type="InterPro" id="IPR000408">
    <property type="entry name" value="Reg_chr_condens"/>
</dbReference>
<protein>
    <submittedName>
        <fullName evidence="3">E3 ISG15--protein ligase Herc6</fullName>
    </submittedName>
</protein>
<dbReference type="PROSITE" id="PS50012">
    <property type="entry name" value="RCC1_3"/>
    <property type="match status" value="3"/>
</dbReference>
<feature type="repeat" description="RCC1" evidence="2">
    <location>
        <begin position="159"/>
        <end position="211"/>
    </location>
</feature>
<name>A0ABP0K655_9DINO</name>
<dbReference type="EMBL" id="CAXAMM010010001">
    <property type="protein sequence ID" value="CAK9022037.1"/>
    <property type="molecule type" value="Genomic_DNA"/>
</dbReference>
<dbReference type="PANTHER" id="PTHR22870">
    <property type="entry name" value="REGULATOR OF CHROMOSOME CONDENSATION"/>
    <property type="match status" value="1"/>
</dbReference>
<feature type="repeat" description="RCC1" evidence="2">
    <location>
        <begin position="107"/>
        <end position="158"/>
    </location>
</feature>
<dbReference type="SUPFAM" id="SSF50985">
    <property type="entry name" value="RCC1/BLIP-II"/>
    <property type="match status" value="1"/>
</dbReference>
<evidence type="ECO:0000313" key="4">
    <source>
        <dbReference type="Proteomes" id="UP001642464"/>
    </source>
</evidence>
<dbReference type="InterPro" id="IPR051210">
    <property type="entry name" value="Ub_ligase/GEF_domain"/>
</dbReference>
<dbReference type="GO" id="GO:0016874">
    <property type="term" value="F:ligase activity"/>
    <property type="evidence" value="ECO:0007669"/>
    <property type="project" value="UniProtKB-KW"/>
</dbReference>
<sequence>MSAPVAQNNFFLWGTWKARKISKPFLTKKVPSTLKKVVLGESCVLGLTETGKVVSWGKDSKTGCLGLGEENGIPIVSSDAPQEVPKLKDVMDIQMGPEHVVALTSSGEVYTWGSGSKGQLGSGRCETLHAPSKVEALSNEQIVQILVVKSSTFALSSNGTVFAWGDNQDNALGLEDGKLMEESPRKLTLLQETRVRKLEVFDGKTIIAHIRGNDSDTNFGRYETLPEDGGHGEKEEMEIFQGIDEMRKIMEKTQEWWNHLLNIKHGQPYELPQDSNVNLTDSPTKVGANIQDDLEVEVERLHRAERHLDALVTAAVQELRRTQQMPGTRNVRFILCMFIDECRLRREKVQRTIAARRIQDARRKDDEKAASDPIFAYSVKDFSSSANEHIRKIIAVTKELQQRRDAVSSIVSVDVLSELLKGTLIKCLDCKLQLHETQIELLKVSEGKLCDPMLPALRIIKDRWDSLKHFSLYALYLECEQKKLYFGSDDAHLAYLVKASNAQIDQMLQIDKDDIISHDTMVPGLCYDLLRENAELRKMTNSYQLHVLMLYQGKDITDASGISLADLKEKKLAILATEFVVEVVGAGIRVLDTLRVETVPEFPAAPLFPWDTEMFKEDGTLYMRGLFGLNLCQISSTGAYSGVDESNYRSFTKELSRFADPGKKRFSSTSLRFFMAYEKAGSPFVPEKYVQARYCVRSSDCDMYHVLFQARVPSMMESCHSGEASSFYVNIRMSVRPGDDLLVHVLSNEEAALFICLRGKEPVLTAVGRYKVGAMSQEEIKCASIRLPLLLKYCTTGEKPSCDDFDLSKV</sequence>
<feature type="repeat" description="RCC1" evidence="2">
    <location>
        <begin position="51"/>
        <end position="106"/>
    </location>
</feature>
<evidence type="ECO:0000256" key="2">
    <source>
        <dbReference type="PROSITE-ProRule" id="PRU00235"/>
    </source>
</evidence>
<evidence type="ECO:0000313" key="3">
    <source>
        <dbReference type="EMBL" id="CAK9022037.1"/>
    </source>
</evidence>
<dbReference type="InterPro" id="IPR009091">
    <property type="entry name" value="RCC1/BLIP-II"/>
</dbReference>
<proteinExistence type="predicted"/>
<reference evidence="3 4" key="1">
    <citation type="submission" date="2024-02" db="EMBL/GenBank/DDBJ databases">
        <authorList>
            <person name="Chen Y."/>
            <person name="Shah S."/>
            <person name="Dougan E. K."/>
            <person name="Thang M."/>
            <person name="Chan C."/>
        </authorList>
    </citation>
    <scope>NUCLEOTIDE SEQUENCE [LARGE SCALE GENOMIC DNA]</scope>
</reference>
<keyword evidence="3" id="KW-0436">Ligase</keyword>
<evidence type="ECO:0000256" key="1">
    <source>
        <dbReference type="ARBA" id="ARBA00022737"/>
    </source>
</evidence>
<gene>
    <name evidence="3" type="ORF">SCF082_LOCUS15617</name>
</gene>
<dbReference type="Proteomes" id="UP001642464">
    <property type="component" value="Unassembled WGS sequence"/>
</dbReference>
<organism evidence="3 4">
    <name type="scientific">Durusdinium trenchii</name>
    <dbReference type="NCBI Taxonomy" id="1381693"/>
    <lineage>
        <taxon>Eukaryota</taxon>
        <taxon>Sar</taxon>
        <taxon>Alveolata</taxon>
        <taxon>Dinophyceae</taxon>
        <taxon>Suessiales</taxon>
        <taxon>Symbiodiniaceae</taxon>
        <taxon>Durusdinium</taxon>
    </lineage>
</organism>
<dbReference type="Pfam" id="PF00415">
    <property type="entry name" value="RCC1"/>
    <property type="match status" value="3"/>
</dbReference>
<dbReference type="Gene3D" id="2.130.10.30">
    <property type="entry name" value="Regulator of chromosome condensation 1/beta-lactamase-inhibitor protein II"/>
    <property type="match status" value="1"/>
</dbReference>
<dbReference type="PANTHER" id="PTHR22870:SF408">
    <property type="entry name" value="OS09G0560450 PROTEIN"/>
    <property type="match status" value="1"/>
</dbReference>
<keyword evidence="4" id="KW-1185">Reference proteome</keyword>
<accession>A0ABP0K655</accession>
<keyword evidence="1" id="KW-0677">Repeat</keyword>
<comment type="caution">
    <text evidence="3">The sequence shown here is derived from an EMBL/GenBank/DDBJ whole genome shotgun (WGS) entry which is preliminary data.</text>
</comment>